<keyword evidence="3" id="KW-0378">Hydrolase</keyword>
<dbReference type="Gene3D" id="3.90.226.10">
    <property type="entry name" value="2-enoyl-CoA Hydratase, Chain A, domain 1"/>
    <property type="match status" value="2"/>
</dbReference>
<reference evidence="7 8" key="1">
    <citation type="submission" date="2017-12" db="EMBL/GenBank/DDBJ databases">
        <title>Chromulinavorax destructans is a abundant pathogen of dominant heterotrophic picoflagllates.</title>
        <authorList>
            <person name="Deeg C.M."/>
            <person name="Zimmer M."/>
            <person name="Suttle C.A."/>
        </authorList>
    </citation>
    <scope>NUCLEOTIDE SEQUENCE [LARGE SCALE GENOMIC DNA]</scope>
    <source>
        <strain evidence="7 8">SeV1</strain>
    </source>
</reference>
<proteinExistence type="inferred from homology"/>
<dbReference type="InterPro" id="IPR029045">
    <property type="entry name" value="ClpP/crotonase-like_dom_sf"/>
</dbReference>
<dbReference type="GO" id="GO:0006508">
    <property type="term" value="P:proteolysis"/>
    <property type="evidence" value="ECO:0007669"/>
    <property type="project" value="UniProtKB-KW"/>
</dbReference>
<evidence type="ECO:0000256" key="2">
    <source>
        <dbReference type="ARBA" id="ARBA00022670"/>
    </source>
</evidence>
<keyword evidence="4" id="KW-0720">Serine protease</keyword>
<keyword evidence="5" id="KW-0812">Transmembrane</keyword>
<dbReference type="PANTHER" id="PTHR33209:SF1">
    <property type="entry name" value="PEPTIDASE S49 DOMAIN-CONTAINING PROTEIN"/>
    <property type="match status" value="1"/>
</dbReference>
<evidence type="ECO:0000259" key="6">
    <source>
        <dbReference type="Pfam" id="PF01343"/>
    </source>
</evidence>
<dbReference type="OrthoDB" id="9764363at2"/>
<evidence type="ECO:0000256" key="1">
    <source>
        <dbReference type="ARBA" id="ARBA00008683"/>
    </source>
</evidence>
<feature type="transmembrane region" description="Helical" evidence="5">
    <location>
        <begin position="7"/>
        <end position="28"/>
    </location>
</feature>
<evidence type="ECO:0000256" key="3">
    <source>
        <dbReference type="ARBA" id="ARBA00022801"/>
    </source>
</evidence>
<comment type="similarity">
    <text evidence="1">Belongs to the peptidase S49 family.</text>
</comment>
<dbReference type="CDD" id="cd07023">
    <property type="entry name" value="S49_Sppa_N_C"/>
    <property type="match status" value="1"/>
</dbReference>
<dbReference type="Pfam" id="PF01343">
    <property type="entry name" value="Peptidase_S49"/>
    <property type="match status" value="1"/>
</dbReference>
<dbReference type="RefSeq" id="WP_115585407.1">
    <property type="nucleotide sequence ID" value="NZ_CP025544.1"/>
</dbReference>
<dbReference type="InterPro" id="IPR047272">
    <property type="entry name" value="S49_SppA_C"/>
</dbReference>
<keyword evidence="5" id="KW-0472">Membrane</keyword>
<gene>
    <name evidence="7" type="ORF">C0J27_01345</name>
</gene>
<keyword evidence="8" id="KW-1185">Reference proteome</keyword>
<dbReference type="GO" id="GO:0008236">
    <property type="term" value="F:serine-type peptidase activity"/>
    <property type="evidence" value="ECO:0007669"/>
    <property type="project" value="UniProtKB-KW"/>
</dbReference>
<feature type="domain" description="Peptidase S49" evidence="6">
    <location>
        <begin position="102"/>
        <end position="238"/>
    </location>
</feature>
<dbReference type="PANTHER" id="PTHR33209">
    <property type="entry name" value="PROTEASE 4"/>
    <property type="match status" value="1"/>
</dbReference>
<dbReference type="AlphaFoldDB" id="A0A345ZAS5"/>
<name>A0A345ZAS5_9BACT</name>
<evidence type="ECO:0000256" key="5">
    <source>
        <dbReference type="SAM" id="Phobius"/>
    </source>
</evidence>
<evidence type="ECO:0000313" key="8">
    <source>
        <dbReference type="Proteomes" id="UP000254834"/>
    </source>
</evidence>
<dbReference type="SUPFAM" id="SSF52096">
    <property type="entry name" value="ClpP/crotonase"/>
    <property type="match status" value="1"/>
</dbReference>
<keyword evidence="2" id="KW-0645">Protease</keyword>
<accession>A0A345ZAS5</accession>
<protein>
    <recommendedName>
        <fullName evidence="6">Peptidase S49 domain-containing protein</fullName>
    </recommendedName>
</protein>
<dbReference type="EMBL" id="CP025544">
    <property type="protein sequence ID" value="AXK60392.1"/>
    <property type="molecule type" value="Genomic_DNA"/>
</dbReference>
<dbReference type="KEGG" id="cdes:C0J27_01345"/>
<organism evidence="7 8">
    <name type="scientific">Candidatus Chromulinivorax destructor</name>
    <dbReference type="NCBI Taxonomy" id="2066483"/>
    <lineage>
        <taxon>Bacteria</taxon>
        <taxon>Candidatus Babelota</taxon>
        <taxon>Candidatus Babeliae</taxon>
        <taxon>Candidatus Babeliales</taxon>
        <taxon>Candidatus Chromulinivoraceae</taxon>
        <taxon>Candidatus Chromulinivorax</taxon>
    </lineage>
</organism>
<sequence>MSKINDFLKTMIGIFIIIYIAPSIFFSLKKQWAYSLENHNKIGYLSIDGNMSQTSYYKKHLTNYFKDNSIKAILLKIESDGGPLGSCQALAYDIENLKKEFPKPIISYTENICISGAYQIAAATDYIVATGSSIIGNIGMSTTPAHTITELIVNNNSSLPHDAIKHNEITEHQQAMLQSLADNTYQQLTKEIAAKRHLQLSKIDQWGQGKLFTGQQAYDLKLIDAMGSKTTAINLIKKNIIPSDRKIEWVTPTSQGFIAILFDNNHEEDADLDGHYL</sequence>
<dbReference type="Proteomes" id="UP000254834">
    <property type="component" value="Chromosome"/>
</dbReference>
<evidence type="ECO:0000313" key="7">
    <source>
        <dbReference type="EMBL" id="AXK60392.1"/>
    </source>
</evidence>
<dbReference type="InterPro" id="IPR002142">
    <property type="entry name" value="Peptidase_S49"/>
</dbReference>
<keyword evidence="5" id="KW-1133">Transmembrane helix</keyword>
<evidence type="ECO:0000256" key="4">
    <source>
        <dbReference type="ARBA" id="ARBA00022825"/>
    </source>
</evidence>